<reference evidence="2 3" key="1">
    <citation type="submission" date="2020-08" db="EMBL/GenBank/DDBJ databases">
        <title>Genomic Encyclopedia of Type Strains, Phase III (KMG-III): the genomes of soil and plant-associated and newly described type strains.</title>
        <authorList>
            <person name="Whitman W."/>
        </authorList>
    </citation>
    <scope>NUCLEOTIDE SEQUENCE [LARGE SCALE GENOMIC DNA]</scope>
    <source>
        <strain evidence="2 3">CECT 5862</strain>
    </source>
</reference>
<gene>
    <name evidence="2" type="ORF">FHS18_005508</name>
</gene>
<proteinExistence type="predicted"/>
<dbReference type="NCBIfam" id="NF041644">
    <property type="entry name" value="CBO0543_fam"/>
    <property type="match status" value="1"/>
</dbReference>
<feature type="transmembrane region" description="Helical" evidence="1">
    <location>
        <begin position="158"/>
        <end position="177"/>
    </location>
</feature>
<evidence type="ECO:0000313" key="2">
    <source>
        <dbReference type="EMBL" id="MBB3113396.1"/>
    </source>
</evidence>
<keyword evidence="1" id="KW-0472">Membrane</keyword>
<dbReference type="RefSeq" id="WP_183603476.1">
    <property type="nucleotide sequence ID" value="NZ_JACHXK010000018.1"/>
</dbReference>
<feature type="transmembrane region" description="Helical" evidence="1">
    <location>
        <begin position="64"/>
        <end position="82"/>
    </location>
</feature>
<name>A0A7W5FQF7_9BACL</name>
<accession>A0A7W5FQF7</accession>
<keyword evidence="1" id="KW-1133">Transmembrane helix</keyword>
<dbReference type="InterPro" id="IPR048147">
    <property type="entry name" value="CBO0543-like"/>
</dbReference>
<feature type="transmembrane region" description="Helical" evidence="1">
    <location>
        <begin position="127"/>
        <end position="146"/>
    </location>
</feature>
<feature type="transmembrane region" description="Helical" evidence="1">
    <location>
        <begin position="36"/>
        <end position="57"/>
    </location>
</feature>
<evidence type="ECO:0000313" key="3">
    <source>
        <dbReference type="Proteomes" id="UP000570361"/>
    </source>
</evidence>
<sequence length="187" mass="22459">MPEQQKEALDDLVNRIYSLKNDWSEYWKSYSNFDTWQFWAVLLIFLIPLLVLVFCLDRKKAFRVGFYGFAVHVIAIYSDMYATTNKMWEYPYKFIPFLPLSIGLDASLIPVAYMLTYQWTLKHRKNYYFYFLVLSIGFAFLFKPLLSYIGLFRLYQSNYLQLFMFYLVGALLSKWVTDLFERAQSRA</sequence>
<feature type="transmembrane region" description="Helical" evidence="1">
    <location>
        <begin position="94"/>
        <end position="115"/>
    </location>
</feature>
<keyword evidence="3" id="KW-1185">Reference proteome</keyword>
<dbReference type="Proteomes" id="UP000570361">
    <property type="component" value="Unassembled WGS sequence"/>
</dbReference>
<organism evidence="2 3">
    <name type="scientific">Paenibacillus phyllosphaerae</name>
    <dbReference type="NCBI Taxonomy" id="274593"/>
    <lineage>
        <taxon>Bacteria</taxon>
        <taxon>Bacillati</taxon>
        <taxon>Bacillota</taxon>
        <taxon>Bacilli</taxon>
        <taxon>Bacillales</taxon>
        <taxon>Paenibacillaceae</taxon>
        <taxon>Paenibacillus</taxon>
    </lineage>
</organism>
<evidence type="ECO:0000256" key="1">
    <source>
        <dbReference type="SAM" id="Phobius"/>
    </source>
</evidence>
<comment type="caution">
    <text evidence="2">The sequence shown here is derived from an EMBL/GenBank/DDBJ whole genome shotgun (WGS) entry which is preliminary data.</text>
</comment>
<keyword evidence="1" id="KW-0812">Transmembrane</keyword>
<dbReference type="EMBL" id="JACHXK010000018">
    <property type="protein sequence ID" value="MBB3113396.1"/>
    <property type="molecule type" value="Genomic_DNA"/>
</dbReference>
<protein>
    <submittedName>
        <fullName evidence="2">Uncharacterized protein</fullName>
    </submittedName>
</protein>
<dbReference type="AlphaFoldDB" id="A0A7W5FQF7"/>